<evidence type="ECO:0000259" key="1">
    <source>
        <dbReference type="Pfam" id="PF10551"/>
    </source>
</evidence>
<dbReference type="PANTHER" id="PTHR47718:SF10">
    <property type="entry name" value="PROTEIN FAR1-RELATED SEQUENCE"/>
    <property type="match status" value="1"/>
</dbReference>
<reference evidence="2 3" key="1">
    <citation type="journal article" date="2014" name="Am. J. Bot.">
        <title>Genome assembly and annotation for red clover (Trifolium pratense; Fabaceae).</title>
        <authorList>
            <person name="Istvanek J."/>
            <person name="Jaros M."/>
            <person name="Krenek A."/>
            <person name="Repkova J."/>
        </authorList>
    </citation>
    <scope>NUCLEOTIDE SEQUENCE [LARGE SCALE GENOMIC DNA]</scope>
    <source>
        <strain evidence="3">cv. Tatra</strain>
        <tissue evidence="2">Young leaves</tissue>
    </source>
</reference>
<dbReference type="PANTHER" id="PTHR47718">
    <property type="entry name" value="OS01G0519700 PROTEIN"/>
    <property type="match status" value="1"/>
</dbReference>
<comment type="caution">
    <text evidence="2">The sequence shown here is derived from an EMBL/GenBank/DDBJ whole genome shotgun (WGS) entry which is preliminary data.</text>
</comment>
<dbReference type="Proteomes" id="UP000236291">
    <property type="component" value="Unassembled WGS sequence"/>
</dbReference>
<sequence>MQRQSKKPLKVVACKVDVVAPKVDFCIEFTMERKFDHSKHMLSWVHDLAFKDNEYKDYVHDESEEMTTLKCGCRFKVKSYVLSSGQWSLNVVNGEHNHHMTQDSTYKTNKYRLPLLEFVGSICTGKTYAVAFAFLTSKKEDNFVWVTERPQFIAISRGSEGVRILRRKRIREFAFYLVNLSIAE</sequence>
<feature type="domain" description="MULE transposase" evidence="1">
    <location>
        <begin position="101"/>
        <end position="153"/>
    </location>
</feature>
<dbReference type="Pfam" id="PF10551">
    <property type="entry name" value="MULE"/>
    <property type="match status" value="1"/>
</dbReference>
<reference evidence="2 3" key="2">
    <citation type="journal article" date="2017" name="Front. Plant Sci.">
        <title>Gene Classification and Mining of Molecular Markers Useful in Red Clover (Trifolium pratense) Breeding.</title>
        <authorList>
            <person name="Istvanek J."/>
            <person name="Dluhosova J."/>
            <person name="Dluhos P."/>
            <person name="Patkova L."/>
            <person name="Nedelnik J."/>
            <person name="Repkova J."/>
        </authorList>
    </citation>
    <scope>NUCLEOTIDE SEQUENCE [LARGE SCALE GENOMIC DNA]</scope>
    <source>
        <strain evidence="3">cv. Tatra</strain>
        <tissue evidence="2">Young leaves</tissue>
    </source>
</reference>
<evidence type="ECO:0000313" key="3">
    <source>
        <dbReference type="Proteomes" id="UP000236291"/>
    </source>
</evidence>
<name>A0A2K3P1E5_TRIPR</name>
<dbReference type="EMBL" id="ASHM01002908">
    <property type="protein sequence ID" value="PNY09063.1"/>
    <property type="molecule type" value="Genomic_DNA"/>
</dbReference>
<protein>
    <submittedName>
        <fullName evidence="2">FAR1-related protein</fullName>
    </submittedName>
</protein>
<evidence type="ECO:0000313" key="2">
    <source>
        <dbReference type="EMBL" id="PNY09063.1"/>
    </source>
</evidence>
<organism evidence="2 3">
    <name type="scientific">Trifolium pratense</name>
    <name type="common">Red clover</name>
    <dbReference type="NCBI Taxonomy" id="57577"/>
    <lineage>
        <taxon>Eukaryota</taxon>
        <taxon>Viridiplantae</taxon>
        <taxon>Streptophyta</taxon>
        <taxon>Embryophyta</taxon>
        <taxon>Tracheophyta</taxon>
        <taxon>Spermatophyta</taxon>
        <taxon>Magnoliopsida</taxon>
        <taxon>eudicotyledons</taxon>
        <taxon>Gunneridae</taxon>
        <taxon>Pentapetalae</taxon>
        <taxon>rosids</taxon>
        <taxon>fabids</taxon>
        <taxon>Fabales</taxon>
        <taxon>Fabaceae</taxon>
        <taxon>Papilionoideae</taxon>
        <taxon>50 kb inversion clade</taxon>
        <taxon>NPAAA clade</taxon>
        <taxon>Hologalegina</taxon>
        <taxon>IRL clade</taxon>
        <taxon>Trifolieae</taxon>
        <taxon>Trifolium</taxon>
    </lineage>
</organism>
<accession>A0A2K3P1E5</accession>
<proteinExistence type="predicted"/>
<dbReference type="InterPro" id="IPR018289">
    <property type="entry name" value="MULE_transposase_dom"/>
</dbReference>
<gene>
    <name evidence="2" type="ORF">L195_g005608</name>
</gene>
<dbReference type="AlphaFoldDB" id="A0A2K3P1E5"/>